<gene>
    <name evidence="2" type="ORF">SAMN06296416_105187</name>
</gene>
<dbReference type="Pfam" id="PF01944">
    <property type="entry name" value="SpoIIM"/>
    <property type="match status" value="1"/>
</dbReference>
<keyword evidence="3" id="KW-1185">Reference proteome</keyword>
<keyword evidence="1" id="KW-0472">Membrane</keyword>
<evidence type="ECO:0000313" key="3">
    <source>
        <dbReference type="Proteomes" id="UP000219374"/>
    </source>
</evidence>
<reference evidence="2 3" key="1">
    <citation type="submission" date="2017-09" db="EMBL/GenBank/DDBJ databases">
        <authorList>
            <person name="Ehlers B."/>
            <person name="Leendertz F.H."/>
        </authorList>
    </citation>
    <scope>NUCLEOTIDE SEQUENCE [LARGE SCALE GENOMIC DNA]</scope>
    <source>
        <strain evidence="2 3">CGMCC 1.10978</strain>
    </source>
</reference>
<accession>A0A286D8G0</accession>
<dbReference type="PANTHER" id="PTHR35337">
    <property type="entry name" value="SLR1478 PROTEIN"/>
    <property type="match status" value="1"/>
</dbReference>
<sequence length="332" mass="36766">MRQEQFLARYQGEWQAFEHWLETRGGNARAARRERNSGALSDEDVPTRYRRLCQQLALARSRGYSPAVTDRLQQLMQRGHNLLYRTPAPRWRRAAEFLLADFPQLVRSEARCMWAATALFAVPLLTIFALLQYFPELIHGIMAPEHIVQAERSFDPAASHSKLGRESGSDWQMFGHYIMNNTSIGLRTFASGLLACVGTVYVLIFNGVGIGATLGHLQQIGSGDPMWRFIAGHAPFELTAIVLTGGAGLRLGFNLIAPGRRRRIDALVYAGSKGARICLGAAVMFFIAAFIEAFWSSTQSVPAAIKYSVSGVLWALVLAWLWRGGRGGVDAP</sequence>
<name>A0A286D8G0_9GAMM</name>
<evidence type="ECO:0000256" key="1">
    <source>
        <dbReference type="SAM" id="Phobius"/>
    </source>
</evidence>
<dbReference type="InterPro" id="IPR002798">
    <property type="entry name" value="SpoIIM-like"/>
</dbReference>
<feature type="transmembrane region" description="Helical" evidence="1">
    <location>
        <begin position="277"/>
        <end position="297"/>
    </location>
</feature>
<organism evidence="2 3">
    <name type="scientific">Pseudoxanthomonas wuyuanensis</name>
    <dbReference type="NCBI Taxonomy" id="1073196"/>
    <lineage>
        <taxon>Bacteria</taxon>
        <taxon>Pseudomonadati</taxon>
        <taxon>Pseudomonadota</taxon>
        <taxon>Gammaproteobacteria</taxon>
        <taxon>Lysobacterales</taxon>
        <taxon>Lysobacteraceae</taxon>
        <taxon>Pseudoxanthomonas</taxon>
    </lineage>
</organism>
<feature type="transmembrane region" description="Helical" evidence="1">
    <location>
        <begin position="303"/>
        <end position="322"/>
    </location>
</feature>
<evidence type="ECO:0000313" key="2">
    <source>
        <dbReference type="EMBL" id="SOD54914.1"/>
    </source>
</evidence>
<feature type="transmembrane region" description="Helical" evidence="1">
    <location>
        <begin position="234"/>
        <end position="256"/>
    </location>
</feature>
<feature type="transmembrane region" description="Helical" evidence="1">
    <location>
        <begin position="189"/>
        <end position="214"/>
    </location>
</feature>
<dbReference type="RefSeq" id="WP_097122179.1">
    <property type="nucleotide sequence ID" value="NZ_OCND01000005.1"/>
</dbReference>
<feature type="transmembrane region" description="Helical" evidence="1">
    <location>
        <begin position="113"/>
        <end position="134"/>
    </location>
</feature>
<proteinExistence type="predicted"/>
<dbReference type="Proteomes" id="UP000219374">
    <property type="component" value="Unassembled WGS sequence"/>
</dbReference>
<keyword evidence="1" id="KW-0812">Transmembrane</keyword>
<dbReference type="PANTHER" id="PTHR35337:SF1">
    <property type="entry name" value="SLR1478 PROTEIN"/>
    <property type="match status" value="1"/>
</dbReference>
<dbReference type="AlphaFoldDB" id="A0A286D8G0"/>
<dbReference type="EMBL" id="OCND01000005">
    <property type="protein sequence ID" value="SOD54914.1"/>
    <property type="molecule type" value="Genomic_DNA"/>
</dbReference>
<keyword evidence="1" id="KW-1133">Transmembrane helix</keyword>
<dbReference type="OrthoDB" id="9792847at2"/>
<protein>
    <submittedName>
        <fullName evidence="2">Uncharacterized membrane protein SpoIIM, required for sporulation</fullName>
    </submittedName>
</protein>